<organism evidence="2">
    <name type="scientific">Pricia antarctica</name>
    <dbReference type="NCBI Taxonomy" id="641691"/>
    <lineage>
        <taxon>Bacteria</taxon>
        <taxon>Pseudomonadati</taxon>
        <taxon>Bacteroidota</taxon>
        <taxon>Flavobacteriia</taxon>
        <taxon>Flavobacteriales</taxon>
        <taxon>Flavobacteriaceae</taxon>
        <taxon>Pricia</taxon>
    </lineage>
</organism>
<comment type="caution">
    <text evidence="2">The sequence shown here is derived from an EMBL/GenBank/DDBJ whole genome shotgun (WGS) entry which is preliminary data.</text>
</comment>
<accession>A0A831VSV0</accession>
<evidence type="ECO:0000313" key="2">
    <source>
        <dbReference type="EMBL" id="HEA22472.1"/>
    </source>
</evidence>
<dbReference type="EMBL" id="DRGL01000059">
    <property type="protein sequence ID" value="HEA22472.1"/>
    <property type="molecule type" value="Genomic_DNA"/>
</dbReference>
<feature type="signal peptide" evidence="1">
    <location>
        <begin position="1"/>
        <end position="20"/>
    </location>
</feature>
<protein>
    <submittedName>
        <fullName evidence="2">DUF4252 domain-containing protein</fullName>
    </submittedName>
</protein>
<sequence length="179" mass="19815">MRNIQLSICTFLALSLIACSSNQSLQEYYVENSENPNFLSIDLPASLLNMEEAALTATQREALASLRKLNVLAFKKTDANSAAFESEKAKVKSILKNKNFNELMKVNTSFGKASIRYVGEDDAIDEMIIYGDNADKGFLLVRVLGDNMNPANMAQFMQALQKTDYKGEGLEKLADLIKG</sequence>
<gene>
    <name evidence="2" type="ORF">ENH87_16345</name>
</gene>
<keyword evidence="1" id="KW-0732">Signal</keyword>
<dbReference type="Pfam" id="PF14060">
    <property type="entry name" value="DUF4252"/>
    <property type="match status" value="1"/>
</dbReference>
<reference evidence="2" key="1">
    <citation type="journal article" date="2020" name="mSystems">
        <title>Genome- and Community-Level Interaction Insights into Carbon Utilization and Element Cycling Functions of Hydrothermarchaeota in Hydrothermal Sediment.</title>
        <authorList>
            <person name="Zhou Z."/>
            <person name="Liu Y."/>
            <person name="Xu W."/>
            <person name="Pan J."/>
            <person name="Luo Z.H."/>
            <person name="Li M."/>
        </authorList>
    </citation>
    <scope>NUCLEOTIDE SEQUENCE [LARGE SCALE GENOMIC DNA]</scope>
    <source>
        <strain evidence="2">HyVt-345</strain>
    </source>
</reference>
<feature type="chain" id="PRO_5032677806" evidence="1">
    <location>
        <begin position="21"/>
        <end position="179"/>
    </location>
</feature>
<dbReference type="Proteomes" id="UP000886191">
    <property type="component" value="Unassembled WGS sequence"/>
</dbReference>
<proteinExistence type="predicted"/>
<dbReference type="PROSITE" id="PS51257">
    <property type="entry name" value="PROKAR_LIPOPROTEIN"/>
    <property type="match status" value="1"/>
</dbReference>
<dbReference type="InterPro" id="IPR025348">
    <property type="entry name" value="DUF4252"/>
</dbReference>
<name>A0A831VSV0_9FLAO</name>
<dbReference type="AlphaFoldDB" id="A0A831VSV0"/>
<evidence type="ECO:0000256" key="1">
    <source>
        <dbReference type="SAM" id="SignalP"/>
    </source>
</evidence>